<evidence type="ECO:0000256" key="6">
    <source>
        <dbReference type="ARBA" id="ARBA00022553"/>
    </source>
</evidence>
<evidence type="ECO:0000256" key="7">
    <source>
        <dbReference type="ARBA" id="ARBA00022679"/>
    </source>
</evidence>
<evidence type="ECO:0000259" key="18">
    <source>
        <dbReference type="PROSITE" id="PS50109"/>
    </source>
</evidence>
<keyword evidence="10" id="KW-0418">Kinase</keyword>
<keyword evidence="12 17" id="KW-1133">Transmembrane helix</keyword>
<dbReference type="AlphaFoldDB" id="A0A0L8AQJ0"/>
<sequence>MTRFKLNNRLTLAWIVNLALIVLTVVISVAGYKAYQRLNNMVSELQQNAEQNYNLLILKDVSFYVNEMETQIDAYRNNSKPDYIRNFNASLDNSQYLIDSLKANYTKDEMIALCDSLSFLIKERAKVQTKLTAINSDLLENTLEDLTQKIEALPKAISEADTVKEATRKIGFGTKVANLFRKKENKIKADTTVAPTQSEILQTEIMSELAKAKEESKEKGSELRYQLSTLEKESQVFQSKIIDVINALESHELEEGRDHVKDIQGLANDTNREVVIFSALSSALLLITLISQLNYVGRNRKYQAVLREAKKNAEELADAKEKFLANMSHEIRTPMNAISGFTNQLLKTTAPGEQKDQLEIIKSSSDHLLHLLNDILDFSKLHANKVKLNKEAFDLKLLLNDTMRIFEEMADEKGLKLKTSFDGIPNYVIGDEHRLRQIILNLLHNAIKFTPKGYVELSASVESKSAEKVSLRIVVKDSGVGIPKNKQAKIFEEFEQATVADEAKGTGLGLAISAMLVKLHEGEFLIESEPDQGTEMILILPFTLSQSLKEEVKSKDENLIHLSGITVLVADDEPFNLKLLETIFKTHDIKMVQTHNGTEALAALETQVFDIAILDVKMPGLSGLEVVRKVRAGKGKNSQIPMIALTATVSEQEMKESLASGFNRVLRKPFDENALLEMIRVETMKTKMKSSSAPKMVKAVAKFDLSGLREMGDDDFVKEMVSIFKSSSARSIENLKKAIQLKIRESLKNEAHKMLPPARHLSATDLVKALETLQAKADKETFDELSIRIAEIETIYNGIKEALKD</sequence>
<evidence type="ECO:0000256" key="17">
    <source>
        <dbReference type="SAM" id="Phobius"/>
    </source>
</evidence>
<comment type="caution">
    <text evidence="21">The sequence shown here is derived from an EMBL/GenBank/DDBJ whole genome shotgun (WGS) entry which is preliminary data.</text>
</comment>
<evidence type="ECO:0000313" key="21">
    <source>
        <dbReference type="EMBL" id="KOF04505.1"/>
    </source>
</evidence>
<evidence type="ECO:0000256" key="2">
    <source>
        <dbReference type="ARBA" id="ARBA00004429"/>
    </source>
</evidence>
<dbReference type="GO" id="GO:0000155">
    <property type="term" value="F:phosphorelay sensor kinase activity"/>
    <property type="evidence" value="ECO:0007669"/>
    <property type="project" value="InterPro"/>
</dbReference>
<evidence type="ECO:0000256" key="1">
    <source>
        <dbReference type="ARBA" id="ARBA00000085"/>
    </source>
</evidence>
<dbReference type="PROSITE" id="PS50894">
    <property type="entry name" value="HPT"/>
    <property type="match status" value="1"/>
</dbReference>
<dbReference type="Gene3D" id="3.40.50.2300">
    <property type="match status" value="1"/>
</dbReference>
<dbReference type="PRINTS" id="PR00344">
    <property type="entry name" value="BCTRLSENSOR"/>
</dbReference>
<feature type="domain" description="Response regulatory" evidence="19">
    <location>
        <begin position="566"/>
        <end position="683"/>
    </location>
</feature>
<evidence type="ECO:0000256" key="4">
    <source>
        <dbReference type="ARBA" id="ARBA00022475"/>
    </source>
</evidence>
<evidence type="ECO:0000256" key="11">
    <source>
        <dbReference type="ARBA" id="ARBA00022840"/>
    </source>
</evidence>
<evidence type="ECO:0000259" key="19">
    <source>
        <dbReference type="PROSITE" id="PS50110"/>
    </source>
</evidence>
<dbReference type="FunFam" id="1.10.287.130:FF:000004">
    <property type="entry name" value="Ethylene receptor 1"/>
    <property type="match status" value="1"/>
</dbReference>
<keyword evidence="4" id="KW-1003">Cell membrane</keyword>
<dbReference type="InterPro" id="IPR003594">
    <property type="entry name" value="HATPase_dom"/>
</dbReference>
<dbReference type="CDD" id="cd00082">
    <property type="entry name" value="HisKA"/>
    <property type="match status" value="1"/>
</dbReference>
<dbReference type="InterPro" id="IPR008207">
    <property type="entry name" value="Sig_transdc_His_kin_Hpt_dom"/>
</dbReference>
<dbReference type="SMART" id="SM00388">
    <property type="entry name" value="HisKA"/>
    <property type="match status" value="1"/>
</dbReference>
<dbReference type="InterPro" id="IPR011006">
    <property type="entry name" value="CheY-like_superfamily"/>
</dbReference>
<dbReference type="GO" id="GO:0009927">
    <property type="term" value="F:histidine phosphotransfer kinase activity"/>
    <property type="evidence" value="ECO:0007669"/>
    <property type="project" value="TreeGrafter"/>
</dbReference>
<feature type="modified residue" description="4-aspartylphosphate" evidence="15">
    <location>
        <position position="615"/>
    </location>
</feature>
<evidence type="ECO:0000256" key="9">
    <source>
        <dbReference type="ARBA" id="ARBA00022741"/>
    </source>
</evidence>
<gene>
    <name evidence="21" type="ORF">OB69_00100</name>
</gene>
<dbReference type="Pfam" id="PF00072">
    <property type="entry name" value="Response_reg"/>
    <property type="match status" value="1"/>
</dbReference>
<dbReference type="InterPro" id="IPR036097">
    <property type="entry name" value="HisK_dim/P_sf"/>
</dbReference>
<dbReference type="GO" id="GO:0005524">
    <property type="term" value="F:ATP binding"/>
    <property type="evidence" value="ECO:0007669"/>
    <property type="project" value="UniProtKB-KW"/>
</dbReference>
<dbReference type="SUPFAM" id="SSF55874">
    <property type="entry name" value="ATPase domain of HSP90 chaperone/DNA topoisomerase II/histidine kinase"/>
    <property type="match status" value="1"/>
</dbReference>
<feature type="domain" description="HPt" evidence="20">
    <location>
        <begin position="713"/>
        <end position="805"/>
    </location>
</feature>
<dbReference type="SUPFAM" id="SSF47384">
    <property type="entry name" value="Homodimeric domain of signal transducing histidine kinase"/>
    <property type="match status" value="1"/>
</dbReference>
<evidence type="ECO:0000256" key="8">
    <source>
        <dbReference type="ARBA" id="ARBA00022692"/>
    </source>
</evidence>
<dbReference type="Proteomes" id="UP000036908">
    <property type="component" value="Unassembled WGS sequence"/>
</dbReference>
<dbReference type="InterPro" id="IPR004358">
    <property type="entry name" value="Sig_transdc_His_kin-like_C"/>
</dbReference>
<dbReference type="GO" id="GO:0005886">
    <property type="term" value="C:plasma membrane"/>
    <property type="evidence" value="ECO:0007669"/>
    <property type="project" value="UniProtKB-SubCell"/>
</dbReference>
<dbReference type="Gene3D" id="3.30.565.10">
    <property type="entry name" value="Histidine kinase-like ATPase, C-terminal domain"/>
    <property type="match status" value="1"/>
</dbReference>
<dbReference type="InterPro" id="IPR036641">
    <property type="entry name" value="HPT_dom_sf"/>
</dbReference>
<keyword evidence="13 17" id="KW-0472">Membrane</keyword>
<dbReference type="InterPro" id="IPR003661">
    <property type="entry name" value="HisK_dim/P_dom"/>
</dbReference>
<feature type="transmembrane region" description="Helical" evidence="17">
    <location>
        <begin position="12"/>
        <end position="32"/>
    </location>
</feature>
<dbReference type="Pfam" id="PF02518">
    <property type="entry name" value="HATPase_c"/>
    <property type="match status" value="1"/>
</dbReference>
<dbReference type="Gene3D" id="1.10.287.130">
    <property type="match status" value="1"/>
</dbReference>
<evidence type="ECO:0000256" key="16">
    <source>
        <dbReference type="SAM" id="Coils"/>
    </source>
</evidence>
<evidence type="ECO:0000256" key="14">
    <source>
        <dbReference type="PROSITE-ProRule" id="PRU00110"/>
    </source>
</evidence>
<keyword evidence="22" id="KW-1185">Reference proteome</keyword>
<accession>A0A0L8AQJ0</accession>
<dbReference type="Pfam" id="PF00512">
    <property type="entry name" value="HisKA"/>
    <property type="match status" value="1"/>
</dbReference>
<keyword evidence="9" id="KW-0547">Nucleotide-binding</keyword>
<dbReference type="PROSITE" id="PS50109">
    <property type="entry name" value="HIS_KIN"/>
    <property type="match status" value="1"/>
</dbReference>
<dbReference type="InterPro" id="IPR036890">
    <property type="entry name" value="HATPase_C_sf"/>
</dbReference>
<dbReference type="FunFam" id="3.30.565.10:FF:000010">
    <property type="entry name" value="Sensor histidine kinase RcsC"/>
    <property type="match status" value="1"/>
</dbReference>
<dbReference type="InterPro" id="IPR001789">
    <property type="entry name" value="Sig_transdc_resp-reg_receiver"/>
</dbReference>
<keyword evidence="8 17" id="KW-0812">Transmembrane</keyword>
<keyword evidence="7" id="KW-0808">Transferase</keyword>
<evidence type="ECO:0000259" key="20">
    <source>
        <dbReference type="PROSITE" id="PS50894"/>
    </source>
</evidence>
<dbReference type="PANTHER" id="PTHR43047">
    <property type="entry name" value="TWO-COMPONENT HISTIDINE PROTEIN KINASE"/>
    <property type="match status" value="1"/>
</dbReference>
<feature type="coiled-coil region" evidence="16">
    <location>
        <begin position="299"/>
        <end position="326"/>
    </location>
</feature>
<keyword evidence="5" id="KW-0997">Cell inner membrane</keyword>
<comment type="catalytic activity">
    <reaction evidence="1">
        <text>ATP + protein L-histidine = ADP + protein N-phospho-L-histidine.</text>
        <dbReference type="EC" id="2.7.13.3"/>
    </reaction>
</comment>
<organism evidence="21 22">
    <name type="scientific">Roseivirga seohaensis subsp. aquiponti</name>
    <dbReference type="NCBI Taxonomy" id="1566026"/>
    <lineage>
        <taxon>Bacteria</taxon>
        <taxon>Pseudomonadati</taxon>
        <taxon>Bacteroidota</taxon>
        <taxon>Cytophagia</taxon>
        <taxon>Cytophagales</taxon>
        <taxon>Roseivirgaceae</taxon>
        <taxon>Roseivirga</taxon>
    </lineage>
</organism>
<keyword evidence="16" id="KW-0175">Coiled coil</keyword>
<dbReference type="RefSeq" id="WP_053221650.1">
    <property type="nucleotide sequence ID" value="NZ_JSVA01000001.1"/>
</dbReference>
<dbReference type="PANTHER" id="PTHR43047:SF72">
    <property type="entry name" value="OSMOSENSING HISTIDINE PROTEIN KINASE SLN1"/>
    <property type="match status" value="1"/>
</dbReference>
<protein>
    <recommendedName>
        <fullName evidence="3">histidine kinase</fullName>
        <ecNumber evidence="3">2.7.13.3</ecNumber>
    </recommendedName>
</protein>
<evidence type="ECO:0000313" key="22">
    <source>
        <dbReference type="Proteomes" id="UP000036908"/>
    </source>
</evidence>
<dbReference type="SUPFAM" id="SSF52172">
    <property type="entry name" value="CheY-like"/>
    <property type="match status" value="1"/>
</dbReference>
<dbReference type="EC" id="2.7.13.3" evidence="3"/>
<dbReference type="SMART" id="SM00387">
    <property type="entry name" value="HATPase_c"/>
    <property type="match status" value="1"/>
</dbReference>
<comment type="subcellular location">
    <subcellularLocation>
        <location evidence="2">Cell inner membrane</location>
        <topology evidence="2">Multi-pass membrane protein</topology>
    </subcellularLocation>
</comment>
<feature type="modified residue" description="Phosphohistidine" evidence="14">
    <location>
        <position position="752"/>
    </location>
</feature>
<evidence type="ECO:0000256" key="10">
    <source>
        <dbReference type="ARBA" id="ARBA00022777"/>
    </source>
</evidence>
<evidence type="ECO:0000256" key="15">
    <source>
        <dbReference type="PROSITE-ProRule" id="PRU00169"/>
    </source>
</evidence>
<reference evidence="22" key="1">
    <citation type="submission" date="2014-11" db="EMBL/GenBank/DDBJ databases">
        <title>Genome sequencing of Roseivirga sp. D-25.</title>
        <authorList>
            <person name="Selvaratnam C."/>
            <person name="Thevarajoo S."/>
            <person name="Goh K.M."/>
            <person name="Eee R."/>
            <person name="Chan K.-G."/>
            <person name="Chong C.S."/>
        </authorList>
    </citation>
    <scope>NUCLEOTIDE SEQUENCE [LARGE SCALE GENOMIC DNA]</scope>
    <source>
        <strain evidence="22">D-25</strain>
    </source>
</reference>
<dbReference type="CDD" id="cd16922">
    <property type="entry name" value="HATPase_EvgS-ArcB-TorS-like"/>
    <property type="match status" value="1"/>
</dbReference>
<dbReference type="SMART" id="SM00448">
    <property type="entry name" value="REC"/>
    <property type="match status" value="1"/>
</dbReference>
<dbReference type="CDD" id="cd17546">
    <property type="entry name" value="REC_hyHK_CKI1_RcsC-like"/>
    <property type="match status" value="1"/>
</dbReference>
<dbReference type="InterPro" id="IPR005467">
    <property type="entry name" value="His_kinase_dom"/>
</dbReference>
<evidence type="ECO:0000256" key="5">
    <source>
        <dbReference type="ARBA" id="ARBA00022519"/>
    </source>
</evidence>
<feature type="domain" description="Histidine kinase" evidence="18">
    <location>
        <begin position="326"/>
        <end position="544"/>
    </location>
</feature>
<name>A0A0L8AQJ0_9BACT</name>
<dbReference type="Gene3D" id="1.20.120.160">
    <property type="entry name" value="HPT domain"/>
    <property type="match status" value="1"/>
</dbReference>
<dbReference type="PROSITE" id="PS50110">
    <property type="entry name" value="RESPONSE_REGULATORY"/>
    <property type="match status" value="1"/>
</dbReference>
<evidence type="ECO:0000256" key="3">
    <source>
        <dbReference type="ARBA" id="ARBA00012438"/>
    </source>
</evidence>
<dbReference type="OrthoDB" id="9781208at2"/>
<feature type="transmembrane region" description="Helical" evidence="17">
    <location>
        <begin position="274"/>
        <end position="297"/>
    </location>
</feature>
<keyword evidence="6 15" id="KW-0597">Phosphoprotein</keyword>
<proteinExistence type="predicted"/>
<evidence type="ECO:0000256" key="13">
    <source>
        <dbReference type="ARBA" id="ARBA00023136"/>
    </source>
</evidence>
<keyword evidence="11" id="KW-0067">ATP-binding</keyword>
<dbReference type="SUPFAM" id="SSF47226">
    <property type="entry name" value="Histidine-containing phosphotransfer domain, HPT domain"/>
    <property type="match status" value="1"/>
</dbReference>
<dbReference type="EMBL" id="JSVA01000001">
    <property type="protein sequence ID" value="KOF04505.1"/>
    <property type="molecule type" value="Genomic_DNA"/>
</dbReference>
<evidence type="ECO:0000256" key="12">
    <source>
        <dbReference type="ARBA" id="ARBA00022989"/>
    </source>
</evidence>
<dbReference type="PATRIC" id="fig|1566026.4.peg.20"/>